<accession>A0A420Y8Q4</accession>
<dbReference type="AlphaFoldDB" id="A0A420Y8Q4"/>
<feature type="compositionally biased region" description="Polar residues" evidence="1">
    <location>
        <begin position="10"/>
        <end position="26"/>
    </location>
</feature>
<keyword evidence="2" id="KW-0812">Transmembrane</keyword>
<keyword evidence="2" id="KW-0472">Membrane</keyword>
<dbReference type="PANTHER" id="PTHR37488">
    <property type="entry name" value="DUF1275 DOMAIN-CONTAINING PROTEIN"/>
    <property type="match status" value="1"/>
</dbReference>
<keyword evidence="4" id="KW-1185">Reference proteome</keyword>
<dbReference type="STRING" id="177199.A0A420Y8Q4"/>
<feature type="transmembrane region" description="Helical" evidence="2">
    <location>
        <begin position="237"/>
        <end position="254"/>
    </location>
</feature>
<proteinExistence type="predicted"/>
<dbReference type="OrthoDB" id="5288586at2759"/>
<feature type="transmembrane region" description="Helical" evidence="2">
    <location>
        <begin position="95"/>
        <end position="113"/>
    </location>
</feature>
<evidence type="ECO:0000256" key="2">
    <source>
        <dbReference type="SAM" id="Phobius"/>
    </source>
</evidence>
<feature type="transmembrane region" description="Helical" evidence="2">
    <location>
        <begin position="260"/>
        <end position="281"/>
    </location>
</feature>
<dbReference type="Proteomes" id="UP000275385">
    <property type="component" value="Unassembled WGS sequence"/>
</dbReference>
<name>A0A420Y8Q4_9PEZI</name>
<dbReference type="EMBL" id="QVQW01000032">
    <property type="protein sequence ID" value="RKU44278.1"/>
    <property type="molecule type" value="Genomic_DNA"/>
</dbReference>
<protein>
    <recommendedName>
        <fullName evidence="5">DUF1275 domain protein</fullName>
    </recommendedName>
</protein>
<reference evidence="3 4" key="1">
    <citation type="submission" date="2018-08" db="EMBL/GenBank/DDBJ databases">
        <title>Draft genome of the lignicolous fungus Coniochaeta pulveracea.</title>
        <authorList>
            <person name="Borstlap C.J."/>
            <person name="De Witt R.N."/>
            <person name="Botha A."/>
            <person name="Volschenk H."/>
        </authorList>
    </citation>
    <scope>NUCLEOTIDE SEQUENCE [LARGE SCALE GENOMIC DNA]</scope>
    <source>
        <strain evidence="3 4">CAB683</strain>
    </source>
</reference>
<dbReference type="Pfam" id="PF06912">
    <property type="entry name" value="DUF1275"/>
    <property type="match status" value="1"/>
</dbReference>
<keyword evidence="2" id="KW-1133">Transmembrane helix</keyword>
<evidence type="ECO:0000313" key="3">
    <source>
        <dbReference type="EMBL" id="RKU44278.1"/>
    </source>
</evidence>
<comment type="caution">
    <text evidence="3">The sequence shown here is derived from an EMBL/GenBank/DDBJ whole genome shotgun (WGS) entry which is preliminary data.</text>
</comment>
<evidence type="ECO:0000256" key="1">
    <source>
        <dbReference type="SAM" id="MobiDB-lite"/>
    </source>
</evidence>
<feature type="region of interest" description="Disordered" evidence="1">
    <location>
        <begin position="1"/>
        <end position="26"/>
    </location>
</feature>
<sequence length="293" mass="31763">MATPPINSGLMASSRTSQETLPVTNHPQKRSWLSTLRDDVHLAHTDLPVLATCVVSGLCDSVAFNAIGVFVSMQTGNTIFLALGAASLPANQPNLWYRAFVSIAAFWAGCYFFGQFRRFRPQSKLTLSLSFLIQAIFIFIAASLAQSRQSPSFGLSRLPTTLDSVQEDAREELENMAMSLVPLAMLAFQFGGQIVTSRVLGVNEVPTNVLTSLYCDLLSDPGLFAPLKRNLKRNRRVASICLLVGGGVAGGWLQRSRAGMSAALWIAGGIKVVISAIWLLWRSREVDAQGSKA</sequence>
<evidence type="ECO:0008006" key="5">
    <source>
        <dbReference type="Google" id="ProtNLM"/>
    </source>
</evidence>
<feature type="transmembrane region" description="Helical" evidence="2">
    <location>
        <begin position="125"/>
        <end position="145"/>
    </location>
</feature>
<gene>
    <name evidence="3" type="ORF">DL546_001445</name>
</gene>
<feature type="transmembrane region" description="Helical" evidence="2">
    <location>
        <begin position="176"/>
        <end position="195"/>
    </location>
</feature>
<dbReference type="InterPro" id="IPR010699">
    <property type="entry name" value="DUF1275"/>
</dbReference>
<evidence type="ECO:0000313" key="4">
    <source>
        <dbReference type="Proteomes" id="UP000275385"/>
    </source>
</evidence>
<organism evidence="3 4">
    <name type="scientific">Coniochaeta pulveracea</name>
    <dbReference type="NCBI Taxonomy" id="177199"/>
    <lineage>
        <taxon>Eukaryota</taxon>
        <taxon>Fungi</taxon>
        <taxon>Dikarya</taxon>
        <taxon>Ascomycota</taxon>
        <taxon>Pezizomycotina</taxon>
        <taxon>Sordariomycetes</taxon>
        <taxon>Sordariomycetidae</taxon>
        <taxon>Coniochaetales</taxon>
        <taxon>Coniochaetaceae</taxon>
        <taxon>Coniochaeta</taxon>
    </lineage>
</organism>
<dbReference type="PANTHER" id="PTHR37488:SF2">
    <property type="entry name" value="DUF1275 DOMAIN-CONTAINING PROTEIN"/>
    <property type="match status" value="1"/>
</dbReference>